<evidence type="ECO:0000259" key="2">
    <source>
        <dbReference type="PROSITE" id="PS51746"/>
    </source>
</evidence>
<gene>
    <name evidence="3" type="ORF">HHL10_25230</name>
</gene>
<dbReference type="EMBL" id="JABBFW010000029">
    <property type="protein sequence ID" value="NML18276.1"/>
    <property type="molecule type" value="Genomic_DNA"/>
</dbReference>
<accession>A0A848FGK7</accession>
<dbReference type="CDD" id="cd00143">
    <property type="entry name" value="PP2Cc"/>
    <property type="match status" value="1"/>
</dbReference>
<feature type="region of interest" description="Disordered" evidence="1">
    <location>
        <begin position="1"/>
        <end position="24"/>
    </location>
</feature>
<keyword evidence="4" id="KW-1185">Reference proteome</keyword>
<dbReference type="PROSITE" id="PS51746">
    <property type="entry name" value="PPM_2"/>
    <property type="match status" value="1"/>
</dbReference>
<comment type="caution">
    <text evidence="3">The sequence shown here is derived from an EMBL/GenBank/DDBJ whole genome shotgun (WGS) entry which is preliminary data.</text>
</comment>
<feature type="domain" description="PPM-type phosphatase" evidence="2">
    <location>
        <begin position="3"/>
        <end position="245"/>
    </location>
</feature>
<dbReference type="SMART" id="SM00332">
    <property type="entry name" value="PP2Cc"/>
    <property type="match status" value="1"/>
</dbReference>
<reference evidence="3 4" key="1">
    <citation type="submission" date="2020-04" db="EMBL/GenBank/DDBJ databases">
        <title>Azohydromonas sp. isolated from soil.</title>
        <authorList>
            <person name="Dahal R.H."/>
        </authorList>
    </citation>
    <scope>NUCLEOTIDE SEQUENCE [LARGE SCALE GENOMIC DNA]</scope>
    <source>
        <strain evidence="3 4">G-1-1-14</strain>
    </source>
</reference>
<evidence type="ECO:0000313" key="3">
    <source>
        <dbReference type="EMBL" id="NML18276.1"/>
    </source>
</evidence>
<name>A0A848FGK7_9BURK</name>
<sequence>MSEVAMAGRSGCGARQRNEDDWRTGGEGARRWAVLADGAGGHRDGALAARCVVEAVAAGLSAPDAALEPAILTRVVADAHEQLRQAQQGAVGQERMHATVVALWLDAPDRRVLWSHVGDSRLYRLRGGAVELLTRDDSLVQQLRDAGLLTERQALEHPRRNQLMAALGMPEEVEPHTPAAAAVLEEGDVYLLCSDGWWGALQPQDLADTLAQSSCVEAWLQGMCARIEARAAPGQDNFTAVGVWVGNLPQPLA</sequence>
<proteinExistence type="predicted"/>
<dbReference type="InterPro" id="IPR036457">
    <property type="entry name" value="PPM-type-like_dom_sf"/>
</dbReference>
<dbReference type="RefSeq" id="WP_169163173.1">
    <property type="nucleotide sequence ID" value="NZ_JABBFW010000029.1"/>
</dbReference>
<dbReference type="Gene3D" id="3.60.40.10">
    <property type="entry name" value="PPM-type phosphatase domain"/>
    <property type="match status" value="1"/>
</dbReference>
<dbReference type="SMART" id="SM00331">
    <property type="entry name" value="PP2C_SIG"/>
    <property type="match status" value="1"/>
</dbReference>
<dbReference type="Pfam" id="PF13672">
    <property type="entry name" value="PP2C_2"/>
    <property type="match status" value="1"/>
</dbReference>
<evidence type="ECO:0000256" key="1">
    <source>
        <dbReference type="SAM" id="MobiDB-lite"/>
    </source>
</evidence>
<organism evidence="3 4">
    <name type="scientific">Azohydromonas caseinilytica</name>
    <dbReference type="NCBI Taxonomy" id="2728836"/>
    <lineage>
        <taxon>Bacteria</taxon>
        <taxon>Pseudomonadati</taxon>
        <taxon>Pseudomonadota</taxon>
        <taxon>Betaproteobacteria</taxon>
        <taxon>Burkholderiales</taxon>
        <taxon>Sphaerotilaceae</taxon>
        <taxon>Azohydromonas</taxon>
    </lineage>
</organism>
<evidence type="ECO:0000313" key="4">
    <source>
        <dbReference type="Proteomes" id="UP000574067"/>
    </source>
</evidence>
<dbReference type="AlphaFoldDB" id="A0A848FGK7"/>
<dbReference type="SUPFAM" id="SSF81606">
    <property type="entry name" value="PP2C-like"/>
    <property type="match status" value="1"/>
</dbReference>
<dbReference type="Proteomes" id="UP000574067">
    <property type="component" value="Unassembled WGS sequence"/>
</dbReference>
<protein>
    <submittedName>
        <fullName evidence="3">Serine/threonine-protein phosphatase</fullName>
    </submittedName>
</protein>
<dbReference type="InterPro" id="IPR001932">
    <property type="entry name" value="PPM-type_phosphatase-like_dom"/>
</dbReference>